<dbReference type="RefSeq" id="WP_128233853.1">
    <property type="nucleotide sequence ID" value="NZ_SAUY01000038.1"/>
</dbReference>
<feature type="coiled-coil region" evidence="1">
    <location>
        <begin position="88"/>
        <end position="129"/>
    </location>
</feature>
<organism evidence="2 3">
    <name type="scientific">Paenirhodobacter populi</name>
    <dbReference type="NCBI Taxonomy" id="2306993"/>
    <lineage>
        <taxon>Bacteria</taxon>
        <taxon>Pseudomonadati</taxon>
        <taxon>Pseudomonadota</taxon>
        <taxon>Alphaproteobacteria</taxon>
        <taxon>Rhodobacterales</taxon>
        <taxon>Rhodobacter group</taxon>
        <taxon>Paenirhodobacter</taxon>
    </lineage>
</organism>
<protein>
    <recommendedName>
        <fullName evidence="4">Ead/Ea22-like family protein</fullName>
    </recommendedName>
</protein>
<dbReference type="Proteomes" id="UP000284451">
    <property type="component" value="Unassembled WGS sequence"/>
</dbReference>
<proteinExistence type="predicted"/>
<evidence type="ECO:0000256" key="1">
    <source>
        <dbReference type="SAM" id="Coils"/>
    </source>
</evidence>
<comment type="caution">
    <text evidence="2">The sequence shown here is derived from an EMBL/GenBank/DDBJ whole genome shotgun (WGS) entry which is preliminary data.</text>
</comment>
<keyword evidence="1" id="KW-0175">Coiled coil</keyword>
<sequence>MTDLNTQMTPEAMMQAEIERLTAERDEARAKAKQQRKVIAKVYNRVSGVVIDAVLGPDRVHLGSTNDFDLLCDLKDEWDAHKIMGEEIMTSEQEAKAYKTRAEKAERQLAELRVQMAALREALERIHDLNLTAVDENGHRWANSDLIEQEIVSSRMSDDALSTLAAAAPQEQQSAETHVVWSYEHAAWWGPDHRGYYTSLRGAGRYTREQALSICIGARGGRRYHENPTEVPILLADAEVFWPDK</sequence>
<accession>A0A443K236</accession>
<name>A0A443K236_9RHOB</name>
<reference evidence="2 3" key="1">
    <citation type="submission" date="2019-01" db="EMBL/GenBank/DDBJ databases">
        <title>Sinorhodobacter populi sp. nov. isolated from the symptomatic bark tissue of Populus euramericana canker.</title>
        <authorList>
            <person name="Xu G."/>
        </authorList>
    </citation>
    <scope>NUCLEOTIDE SEQUENCE [LARGE SCALE GENOMIC DNA]</scope>
    <source>
        <strain evidence="2 3">07D10-4-3</strain>
    </source>
</reference>
<evidence type="ECO:0000313" key="2">
    <source>
        <dbReference type="EMBL" id="RWR26828.1"/>
    </source>
</evidence>
<dbReference type="EMBL" id="SAUY01000038">
    <property type="protein sequence ID" value="RWR26828.1"/>
    <property type="molecule type" value="Genomic_DNA"/>
</dbReference>
<gene>
    <name evidence="2" type="ORF">D2T29_19830</name>
</gene>
<evidence type="ECO:0000313" key="3">
    <source>
        <dbReference type="Proteomes" id="UP000284451"/>
    </source>
</evidence>
<reference evidence="2 3" key="2">
    <citation type="submission" date="2019-01" db="EMBL/GenBank/DDBJ databases">
        <authorList>
            <person name="Li Y."/>
        </authorList>
    </citation>
    <scope>NUCLEOTIDE SEQUENCE [LARGE SCALE GENOMIC DNA]</scope>
    <source>
        <strain evidence="2 3">07D10-4-3</strain>
    </source>
</reference>
<evidence type="ECO:0008006" key="4">
    <source>
        <dbReference type="Google" id="ProtNLM"/>
    </source>
</evidence>
<feature type="coiled-coil region" evidence="1">
    <location>
        <begin position="11"/>
        <end position="38"/>
    </location>
</feature>
<dbReference type="AlphaFoldDB" id="A0A443K236"/>